<gene>
    <name evidence="2" type="ORF">FK492_06015</name>
</gene>
<dbReference type="Pfam" id="PF01965">
    <property type="entry name" value="DJ-1_PfpI"/>
    <property type="match status" value="1"/>
</dbReference>
<dbReference type="PANTHER" id="PTHR43130">
    <property type="entry name" value="ARAC-FAMILY TRANSCRIPTIONAL REGULATOR"/>
    <property type="match status" value="1"/>
</dbReference>
<organism evidence="2 3">
    <name type="scientific">Pantoea dispersa</name>
    <dbReference type="NCBI Taxonomy" id="59814"/>
    <lineage>
        <taxon>Bacteria</taxon>
        <taxon>Pseudomonadati</taxon>
        <taxon>Pseudomonadota</taxon>
        <taxon>Gammaproteobacteria</taxon>
        <taxon>Enterobacterales</taxon>
        <taxon>Erwiniaceae</taxon>
        <taxon>Pantoea</taxon>
    </lineage>
</organism>
<proteinExistence type="predicted"/>
<feature type="domain" description="DJ-1/PfpI" evidence="1">
    <location>
        <begin position="6"/>
        <end position="164"/>
    </location>
</feature>
<evidence type="ECO:0000313" key="2">
    <source>
        <dbReference type="EMBL" id="TQC75485.1"/>
    </source>
</evidence>
<dbReference type="CDD" id="cd03139">
    <property type="entry name" value="GATase1_PfpI_2"/>
    <property type="match status" value="1"/>
</dbReference>
<dbReference type="SUPFAM" id="SSF52317">
    <property type="entry name" value="Class I glutamine amidotransferase-like"/>
    <property type="match status" value="1"/>
</dbReference>
<dbReference type="Gene3D" id="3.40.50.880">
    <property type="match status" value="1"/>
</dbReference>
<reference evidence="2 3" key="1">
    <citation type="submission" date="2019-06" db="EMBL/GenBank/DDBJ databases">
        <title>Pantoea dispersa Assembly.</title>
        <authorList>
            <person name="Wang J."/>
        </authorList>
    </citation>
    <scope>NUCLEOTIDE SEQUENCE [LARGE SCALE GENOMIC DNA]</scope>
    <source>
        <strain evidence="3">bio</strain>
    </source>
</reference>
<evidence type="ECO:0000259" key="1">
    <source>
        <dbReference type="Pfam" id="PF01965"/>
    </source>
</evidence>
<keyword evidence="3" id="KW-1185">Reference proteome</keyword>
<dbReference type="EMBL" id="VICF01000002">
    <property type="protein sequence ID" value="TQC75485.1"/>
    <property type="molecule type" value="Genomic_DNA"/>
</dbReference>
<dbReference type="PANTHER" id="PTHR43130:SF2">
    <property type="entry name" value="DJ-1_PFPI DOMAIN-CONTAINING PROTEIN"/>
    <property type="match status" value="1"/>
</dbReference>
<protein>
    <submittedName>
        <fullName evidence="2">DJ-1/PfpI family protein</fullName>
    </submittedName>
</protein>
<evidence type="ECO:0000313" key="3">
    <source>
        <dbReference type="Proteomes" id="UP000319715"/>
    </source>
</evidence>
<dbReference type="Proteomes" id="UP000319715">
    <property type="component" value="Unassembled WGS sequence"/>
</dbReference>
<dbReference type="InterPro" id="IPR002818">
    <property type="entry name" value="DJ-1/PfpI"/>
</dbReference>
<accession>A0ABY2ZZB3</accession>
<dbReference type="InterPro" id="IPR052158">
    <property type="entry name" value="INH-QAR"/>
</dbReference>
<comment type="caution">
    <text evidence="2">The sequence shown here is derived from an EMBL/GenBank/DDBJ whole genome shotgun (WGS) entry which is preliminary data.</text>
</comment>
<name>A0ABY2ZZB3_9GAMM</name>
<dbReference type="RefSeq" id="WP_072208567.1">
    <property type="nucleotide sequence ID" value="NZ_CP074351.1"/>
</dbReference>
<dbReference type="InterPro" id="IPR029062">
    <property type="entry name" value="Class_I_gatase-like"/>
</dbReference>
<sequence length="232" mass="25066">MSNFFKVLIPIYNGVTQLDFTGPYQFFSRTPQFETILASVDGENVYADGMHFTGLRDLMYEKECDILCVPGGSGCTDAIENDRYMESIVKLAHTASYITSVCSGSLILGAAGLLSGKRAACHWAWRDQLSLFGAIPDEGRVVKDGDVITGGGVTAGIDFALVLIGELCGEDAAMQVQLGLEYAPHPPYEAGRPETAPAWIAAKLKEASATRVSERLHILENAARKISKTMHS</sequence>